<evidence type="ECO:0000313" key="2">
    <source>
        <dbReference type="Proteomes" id="UP000295606"/>
    </source>
</evidence>
<dbReference type="AlphaFoldDB" id="A0A4R5LD65"/>
<organism evidence="1 2">
    <name type="scientific">Paraburkholderia guartelaensis</name>
    <dbReference type="NCBI Taxonomy" id="2546446"/>
    <lineage>
        <taxon>Bacteria</taxon>
        <taxon>Pseudomonadati</taxon>
        <taxon>Pseudomonadota</taxon>
        <taxon>Betaproteobacteria</taxon>
        <taxon>Burkholderiales</taxon>
        <taxon>Burkholderiaceae</taxon>
        <taxon>Paraburkholderia</taxon>
    </lineage>
</organism>
<dbReference type="EMBL" id="SMOD01000014">
    <property type="protein sequence ID" value="TDG06489.1"/>
    <property type="molecule type" value="Genomic_DNA"/>
</dbReference>
<accession>A0A4R5LD65</accession>
<dbReference type="Proteomes" id="UP000295606">
    <property type="component" value="Unassembled WGS sequence"/>
</dbReference>
<comment type="caution">
    <text evidence="1">The sequence shown here is derived from an EMBL/GenBank/DDBJ whole genome shotgun (WGS) entry which is preliminary data.</text>
</comment>
<evidence type="ECO:0000313" key="1">
    <source>
        <dbReference type="EMBL" id="TDG06489.1"/>
    </source>
</evidence>
<sequence length="99" mass="11272">MRLLCLDIPLPGASPEKYRPHLLEEVRHAWQLYQSGFVRDIYFREDRPGVAIIAESDSVNSARQILATFPLAEFGLIDWEVIPLGPFVGWESLFASRDA</sequence>
<gene>
    <name evidence="1" type="ORF">E1N52_19330</name>
</gene>
<dbReference type="Gene3D" id="3.30.70.1060">
    <property type="entry name" value="Dimeric alpha+beta barrel"/>
    <property type="match status" value="1"/>
</dbReference>
<dbReference type="SUPFAM" id="SSF54909">
    <property type="entry name" value="Dimeric alpha+beta barrel"/>
    <property type="match status" value="1"/>
</dbReference>
<name>A0A4R5LD65_9BURK</name>
<protein>
    <submittedName>
        <fullName evidence="1">Superoxide dismutase</fullName>
    </submittedName>
</protein>
<dbReference type="InterPro" id="IPR011008">
    <property type="entry name" value="Dimeric_a/b-barrel"/>
</dbReference>
<dbReference type="RefSeq" id="WP_133184340.1">
    <property type="nucleotide sequence ID" value="NZ_SMOD01000014.1"/>
</dbReference>
<reference evidence="1 2" key="1">
    <citation type="submission" date="2019-03" db="EMBL/GenBank/DDBJ databases">
        <title>Paraburkholderia sp. isolated from native Mimosa gymnas in Guartela State Park, Brazil.</title>
        <authorList>
            <person name="Paulitsch F."/>
            <person name="Hungria M."/>
            <person name="Delamuta J.R.M."/>
            <person name="Ribeiro R.A."/>
            <person name="Dall'Agnol R."/>
            <person name="Silva J.S.B."/>
        </authorList>
    </citation>
    <scope>NUCLEOTIDE SEQUENCE [LARGE SCALE GENOMIC DNA]</scope>
    <source>
        <strain evidence="1 2">CNPSo 3008</strain>
    </source>
</reference>
<dbReference type="OrthoDB" id="573560at2"/>
<proteinExistence type="predicted"/>